<organism evidence="2">
    <name type="scientific">Noccaea caerulescens</name>
    <name type="common">Alpine penny-cress</name>
    <name type="synonym">Thlaspi caerulescens</name>
    <dbReference type="NCBI Taxonomy" id="107243"/>
    <lineage>
        <taxon>Eukaryota</taxon>
        <taxon>Viridiplantae</taxon>
        <taxon>Streptophyta</taxon>
        <taxon>Embryophyta</taxon>
        <taxon>Tracheophyta</taxon>
        <taxon>Spermatophyta</taxon>
        <taxon>Magnoliopsida</taxon>
        <taxon>eudicotyledons</taxon>
        <taxon>Gunneridae</taxon>
        <taxon>Pentapetalae</taxon>
        <taxon>rosids</taxon>
        <taxon>malvids</taxon>
        <taxon>Brassicales</taxon>
        <taxon>Brassicaceae</taxon>
        <taxon>Coluteocarpeae</taxon>
        <taxon>Noccaea</taxon>
    </lineage>
</organism>
<accession>A0A1J3IU96</accession>
<evidence type="ECO:0000256" key="1">
    <source>
        <dbReference type="SAM" id="MobiDB-lite"/>
    </source>
</evidence>
<sequence length="118" mass="13891">MSENSIEYLGLCVRYEPPIIGIHYKQRPSDTKKKVYTIILQKLVLHPDPEEAARQLYREHPHILKEDKIPVHKIASLIAKIQEELQLNGDYYDEDYEESGEHEQYVPPQKEPIKEPVK</sequence>
<feature type="region of interest" description="Disordered" evidence="1">
    <location>
        <begin position="92"/>
        <end position="118"/>
    </location>
</feature>
<evidence type="ECO:0000313" key="2">
    <source>
        <dbReference type="EMBL" id="JAU83897.1"/>
    </source>
</evidence>
<name>A0A1J3IU96_NOCCA</name>
<reference evidence="2" key="1">
    <citation type="submission" date="2016-07" db="EMBL/GenBank/DDBJ databases">
        <title>De novo transcriptome assembly of four accessions of the metal hyperaccumulator plant Noccaea caerulescens.</title>
        <authorList>
            <person name="Blande D."/>
            <person name="Halimaa P."/>
            <person name="Tervahauta A.I."/>
            <person name="Aarts M.G."/>
            <person name="Karenlampi S.O."/>
        </authorList>
    </citation>
    <scope>NUCLEOTIDE SEQUENCE</scope>
</reference>
<proteinExistence type="predicted"/>
<gene>
    <name evidence="2" type="ORF">MP_TR22721_c0_g1_i1_g.66214</name>
</gene>
<dbReference type="AlphaFoldDB" id="A0A1J3IU96"/>
<protein>
    <submittedName>
        <fullName evidence="2">Uncharacterized protein</fullName>
    </submittedName>
</protein>
<dbReference type="EMBL" id="GEVM01022041">
    <property type="protein sequence ID" value="JAU83897.1"/>
    <property type="molecule type" value="Transcribed_RNA"/>
</dbReference>